<dbReference type="STRING" id="582667.SAMN05192568_1007133"/>
<dbReference type="EMBL" id="FOTK01000007">
    <property type="protein sequence ID" value="SFL61495.1"/>
    <property type="molecule type" value="Genomic_DNA"/>
</dbReference>
<comment type="similarity">
    <text evidence="1">Belongs to the leucine-binding protein family.</text>
</comment>
<keyword evidence="7" id="KW-1185">Reference proteome</keyword>
<feature type="region of interest" description="Disordered" evidence="4">
    <location>
        <begin position="37"/>
        <end position="79"/>
    </location>
</feature>
<keyword evidence="3" id="KW-0029">Amino-acid transport</keyword>
<dbReference type="Gene3D" id="3.40.50.2300">
    <property type="match status" value="2"/>
</dbReference>
<feature type="compositionally biased region" description="Low complexity" evidence="4">
    <location>
        <begin position="37"/>
        <end position="53"/>
    </location>
</feature>
<name>A0A1I4J4G9_9HYPH</name>
<dbReference type="Pfam" id="PF13458">
    <property type="entry name" value="Peripla_BP_6"/>
    <property type="match status" value="1"/>
</dbReference>
<dbReference type="SUPFAM" id="SSF53822">
    <property type="entry name" value="Periplasmic binding protein-like I"/>
    <property type="match status" value="1"/>
</dbReference>
<keyword evidence="2" id="KW-0732">Signal</keyword>
<evidence type="ECO:0000313" key="6">
    <source>
        <dbReference type="EMBL" id="SFL61495.1"/>
    </source>
</evidence>
<dbReference type="RefSeq" id="WP_208612009.1">
    <property type="nucleotide sequence ID" value="NZ_FOTK01000007.1"/>
</dbReference>
<dbReference type="PANTHER" id="PTHR30483">
    <property type="entry name" value="LEUCINE-SPECIFIC-BINDING PROTEIN"/>
    <property type="match status" value="1"/>
</dbReference>
<dbReference type="InterPro" id="IPR028082">
    <property type="entry name" value="Peripla_BP_I"/>
</dbReference>
<dbReference type="Proteomes" id="UP000199048">
    <property type="component" value="Unassembled WGS sequence"/>
</dbReference>
<dbReference type="InterPro" id="IPR051010">
    <property type="entry name" value="BCAA_transport"/>
</dbReference>
<organism evidence="6 7">
    <name type="scientific">Methylobacterium pseudosasicola</name>
    <dbReference type="NCBI Taxonomy" id="582667"/>
    <lineage>
        <taxon>Bacteria</taxon>
        <taxon>Pseudomonadati</taxon>
        <taxon>Pseudomonadota</taxon>
        <taxon>Alphaproteobacteria</taxon>
        <taxon>Hyphomicrobiales</taxon>
        <taxon>Methylobacteriaceae</taxon>
        <taxon>Methylobacterium</taxon>
    </lineage>
</organism>
<dbReference type="GO" id="GO:0006865">
    <property type="term" value="P:amino acid transport"/>
    <property type="evidence" value="ECO:0007669"/>
    <property type="project" value="UniProtKB-KW"/>
</dbReference>
<feature type="domain" description="Leucine-binding protein" evidence="5">
    <location>
        <begin position="86"/>
        <end position="410"/>
    </location>
</feature>
<sequence>MARPKRGRDRLARVAALTAILGTLSLTLGGCLGFGGSSASRRAPPARAELSPPADVPLSVTPANPAGSSPPLTPAAAGGNRIGSGSVKVALVLPLTGTGMAVGSAMRNAAQLAYDEGQQPDLTILVEDDRGSPDGARDATQDALKQGADIVLGPVFAANVQAAAVPAKAAGKPVIGFSTDASVASRGIYLLSFLPQPEVDRIVDESVADGKRSFAALIPETAYGNAVEAEFREAVARKGARVAAVERYAPGAPGPAVERLARVITGSGATADALFIPETAEAMPAVAAALTKAGYNPARVRPVGTALWNEPALFALPALQGGRFASPDRNGFSNFSGRYQARFGSVPPRVASLAYDAVMLSAALTRQYGSQRFAETTLTNASGFAGTDGTFRFRPEGLSERSLAVYEIRNNAATLVSPAPRVLAKPGT</sequence>
<evidence type="ECO:0000256" key="1">
    <source>
        <dbReference type="ARBA" id="ARBA00010062"/>
    </source>
</evidence>
<reference evidence="7" key="1">
    <citation type="submission" date="2016-10" db="EMBL/GenBank/DDBJ databases">
        <authorList>
            <person name="Varghese N."/>
            <person name="Submissions S."/>
        </authorList>
    </citation>
    <scope>NUCLEOTIDE SEQUENCE [LARGE SCALE GENOMIC DNA]</scope>
    <source>
        <strain evidence="7">BL36</strain>
    </source>
</reference>
<evidence type="ECO:0000259" key="5">
    <source>
        <dbReference type="Pfam" id="PF13458"/>
    </source>
</evidence>
<dbReference type="PANTHER" id="PTHR30483:SF6">
    <property type="entry name" value="PERIPLASMIC BINDING PROTEIN OF ABC TRANSPORTER FOR NATURAL AMINO ACIDS"/>
    <property type="match status" value="1"/>
</dbReference>
<dbReference type="CDD" id="cd06339">
    <property type="entry name" value="PBP1_YraM_LppC_lipoprotein-like"/>
    <property type="match status" value="1"/>
</dbReference>
<keyword evidence="3" id="KW-0813">Transport</keyword>
<gene>
    <name evidence="6" type="ORF">SAMN05192568_1007133</name>
</gene>
<dbReference type="InterPro" id="IPR028081">
    <property type="entry name" value="Leu-bd"/>
</dbReference>
<evidence type="ECO:0000313" key="7">
    <source>
        <dbReference type="Proteomes" id="UP000199048"/>
    </source>
</evidence>
<dbReference type="AlphaFoldDB" id="A0A1I4J4G9"/>
<protein>
    <submittedName>
        <fullName evidence="6">Amino acid/amide ABC transporter substrate-binding protein, HAAT family</fullName>
    </submittedName>
</protein>
<proteinExistence type="inferred from homology"/>
<evidence type="ECO:0000256" key="3">
    <source>
        <dbReference type="ARBA" id="ARBA00022970"/>
    </source>
</evidence>
<dbReference type="PROSITE" id="PS51257">
    <property type="entry name" value="PROKAR_LIPOPROTEIN"/>
    <property type="match status" value="1"/>
</dbReference>
<evidence type="ECO:0000256" key="4">
    <source>
        <dbReference type="SAM" id="MobiDB-lite"/>
    </source>
</evidence>
<evidence type="ECO:0000256" key="2">
    <source>
        <dbReference type="ARBA" id="ARBA00022729"/>
    </source>
</evidence>
<accession>A0A1I4J4G9</accession>